<dbReference type="InterPro" id="IPR009038">
    <property type="entry name" value="GOLD_dom"/>
</dbReference>
<dbReference type="GO" id="GO:0000062">
    <property type="term" value="F:fatty-acyl-CoA binding"/>
    <property type="evidence" value="ECO:0007669"/>
    <property type="project" value="InterPro"/>
</dbReference>
<dbReference type="SUPFAM" id="SSF101576">
    <property type="entry name" value="Supernatant protein factor (SPF), C-terminal domain"/>
    <property type="match status" value="1"/>
</dbReference>
<dbReference type="InterPro" id="IPR000582">
    <property type="entry name" value="Acyl-CoA-binding_protein"/>
</dbReference>
<dbReference type="FunFam" id="1.20.80.10:FF:000017">
    <property type="entry name" value="Golgi resident protein GCP60"/>
    <property type="match status" value="1"/>
</dbReference>
<evidence type="ECO:0000256" key="8">
    <source>
        <dbReference type="ARBA" id="ARBA00023054"/>
    </source>
</evidence>
<evidence type="ECO:0000313" key="21">
    <source>
        <dbReference type="Proteomes" id="UP000694568"/>
    </source>
</evidence>
<feature type="compositionally biased region" description="Polar residues" evidence="17">
    <location>
        <begin position="326"/>
        <end position="338"/>
    </location>
</feature>
<keyword evidence="3" id="KW-0444">Lipid biosynthesis</keyword>
<keyword evidence="4" id="KW-0597">Phosphoprotein</keyword>
<feature type="domain" description="ACB" evidence="19">
    <location>
        <begin position="76"/>
        <end position="167"/>
    </location>
</feature>
<protein>
    <recommendedName>
        <fullName evidence="13">Golgi resident protein GCP60</fullName>
    </recommendedName>
    <alternativeName>
        <fullName evidence="15">Acyl-CoA-binding domain-containing protein 3</fullName>
    </alternativeName>
    <alternativeName>
        <fullName evidence="16">Golgi complex-associated protein 1</fullName>
    </alternativeName>
    <alternativeName>
        <fullName evidence="14">Golgi phosphoprotein 1</fullName>
    </alternativeName>
</protein>
<evidence type="ECO:0000256" key="1">
    <source>
        <dbReference type="ARBA" id="ARBA00004173"/>
    </source>
</evidence>
<comment type="subcellular location">
    <subcellularLocation>
        <location evidence="2">Golgi apparatus membrane</location>
        <topology evidence="2">Peripheral membrane protein</topology>
        <orientation evidence="2">Cytoplasmic side</orientation>
    </subcellularLocation>
    <subcellularLocation>
        <location evidence="1">Mitochondrion</location>
    </subcellularLocation>
</comment>
<dbReference type="SUPFAM" id="SSF47027">
    <property type="entry name" value="Acyl-CoA binding protein"/>
    <property type="match status" value="1"/>
</dbReference>
<evidence type="ECO:0000256" key="11">
    <source>
        <dbReference type="ARBA" id="ARBA00023136"/>
    </source>
</evidence>
<feature type="compositionally biased region" description="Acidic residues" evidence="17">
    <location>
        <begin position="31"/>
        <end position="40"/>
    </location>
</feature>
<evidence type="ECO:0000256" key="2">
    <source>
        <dbReference type="ARBA" id="ARBA00004255"/>
    </source>
</evidence>
<dbReference type="GO" id="GO:0000139">
    <property type="term" value="C:Golgi membrane"/>
    <property type="evidence" value="ECO:0007669"/>
    <property type="project" value="UniProtKB-SubCell"/>
</dbReference>
<evidence type="ECO:0000313" key="20">
    <source>
        <dbReference type="Ensembl" id="ENSSLUP00000056733.1"/>
    </source>
</evidence>
<dbReference type="InterPro" id="IPR014352">
    <property type="entry name" value="FERM/acyl-CoA-bd_prot_sf"/>
</dbReference>
<dbReference type="Ensembl" id="ENSSLUT00000058387.1">
    <property type="protein sequence ID" value="ENSSLUP00000056733.1"/>
    <property type="gene ID" value="ENSSLUG00000024482.1"/>
</dbReference>
<proteinExistence type="predicted"/>
<dbReference type="Pfam" id="PF13897">
    <property type="entry name" value="GOLD_2"/>
    <property type="match status" value="1"/>
</dbReference>
<feature type="compositionally biased region" description="Basic and acidic residues" evidence="17">
    <location>
        <begin position="460"/>
        <end position="471"/>
    </location>
</feature>
<evidence type="ECO:0000259" key="19">
    <source>
        <dbReference type="PROSITE" id="PS51228"/>
    </source>
</evidence>
<dbReference type="Gene3D" id="1.20.80.10">
    <property type="match status" value="1"/>
</dbReference>
<reference evidence="20" key="2">
    <citation type="submission" date="2025-09" db="UniProtKB">
        <authorList>
            <consortium name="Ensembl"/>
        </authorList>
    </citation>
    <scope>IDENTIFICATION</scope>
</reference>
<evidence type="ECO:0000256" key="7">
    <source>
        <dbReference type="ARBA" id="ARBA00023034"/>
    </source>
</evidence>
<evidence type="ECO:0000256" key="9">
    <source>
        <dbReference type="ARBA" id="ARBA00023098"/>
    </source>
</evidence>
<keyword evidence="9" id="KW-0443">Lipid metabolism</keyword>
<evidence type="ECO:0000256" key="4">
    <source>
        <dbReference type="ARBA" id="ARBA00022553"/>
    </source>
</evidence>
<evidence type="ECO:0000256" key="17">
    <source>
        <dbReference type="SAM" id="MobiDB-lite"/>
    </source>
</evidence>
<sequence length="525" mass="60261">MATEVQSGDLDSATSSRLEVSIDGLTLSPDPEGEQIQVEEPDPKPAEPETDTPGVAGGEDGETDKSAIERKWGFPLLELYGMGLKFFKDKDGKAFHPTYEEKLRLVALHKQVLLGPYNPDASPEVGFFDVLGNDRRKEWASLGNLEKEEAMVEFVKLLNKCCNLFAPYVTSHKIEREEQERKRKEEEERQRLEEEERERQRQEEERRRLEEEERLRREEEERRQAEEERLRIEQQKQQIMAALNAQTAVQFQQYAAQQYPNSPEQQLGLIRQLQEQHYQQYMQQLYQVQLAQQQAALQKQADSMVQGTLESSGFNSALPPAGEETPTVNGGQSDSYSESMDREPEPEPAEEVSENGPLLDSPPVIAAPSMWTRPQIKDFKEKIRQDADSVITVGRGEVVTVRVPTHEEGSYLFWEFATDYYDIGFGVFFEWTDAASASVSVHVSESSDEDEEDEGDPPSEEEKAKKEAGKPQVDEIVPVYRRDCHEEVYAGSHQYPGRGVYLLKFDNSYSLWRSKSVYYRVYYTR</sequence>
<dbReference type="GO" id="GO:0006694">
    <property type="term" value="P:steroid biosynthetic process"/>
    <property type="evidence" value="ECO:0007669"/>
    <property type="project" value="UniProtKB-KW"/>
</dbReference>
<keyword evidence="6" id="KW-0007">Acetylation</keyword>
<evidence type="ECO:0000256" key="10">
    <source>
        <dbReference type="ARBA" id="ARBA00023128"/>
    </source>
</evidence>
<dbReference type="PANTHER" id="PTHR22973">
    <property type="entry name" value="LD35087P"/>
    <property type="match status" value="1"/>
</dbReference>
<feature type="region of interest" description="Disordered" evidence="17">
    <location>
        <begin position="1"/>
        <end position="64"/>
    </location>
</feature>
<keyword evidence="11" id="KW-0472">Membrane</keyword>
<keyword evidence="10" id="KW-0496">Mitochondrion</keyword>
<evidence type="ECO:0000256" key="13">
    <source>
        <dbReference type="ARBA" id="ARBA00067322"/>
    </source>
</evidence>
<dbReference type="PROSITE" id="PS00880">
    <property type="entry name" value="ACB_1"/>
    <property type="match status" value="1"/>
</dbReference>
<feature type="compositionally biased region" description="Acidic residues" evidence="17">
    <location>
        <begin position="446"/>
        <end position="459"/>
    </location>
</feature>
<evidence type="ECO:0000256" key="5">
    <source>
        <dbReference type="ARBA" id="ARBA00022955"/>
    </source>
</evidence>
<evidence type="ECO:0000256" key="14">
    <source>
        <dbReference type="ARBA" id="ARBA00076235"/>
    </source>
</evidence>
<evidence type="ECO:0000256" key="3">
    <source>
        <dbReference type="ARBA" id="ARBA00022516"/>
    </source>
</evidence>
<reference evidence="20" key="1">
    <citation type="submission" date="2025-08" db="UniProtKB">
        <authorList>
            <consortium name="Ensembl"/>
        </authorList>
    </citation>
    <scope>IDENTIFICATION</scope>
</reference>
<dbReference type="InterPro" id="IPR022408">
    <property type="entry name" value="Acyl-CoA-binding_prot_CS"/>
</dbReference>
<dbReference type="Proteomes" id="UP000694568">
    <property type="component" value="Unplaced"/>
</dbReference>
<dbReference type="InterPro" id="IPR035984">
    <property type="entry name" value="Acyl-CoA-binding_sf"/>
</dbReference>
<feature type="domain" description="GOLD" evidence="18">
    <location>
        <begin position="380"/>
        <end position="523"/>
    </location>
</feature>
<dbReference type="PROSITE" id="PS51228">
    <property type="entry name" value="ACB_2"/>
    <property type="match status" value="1"/>
</dbReference>
<keyword evidence="8" id="KW-0175">Coiled coil</keyword>
<dbReference type="FunFam" id="2.60.120.680:FF:000002">
    <property type="entry name" value="Putative Golgi resident protein GCP60"/>
    <property type="match status" value="1"/>
</dbReference>
<comment type="function">
    <text evidence="12">Involved in the maintenance of Golgi structure by interacting with giantin, affecting protein transport between the endoplasmic reticulum and Golgi. Involved in hormone-induced steroid biosynthesis in testicular Leydig cells. Recruits PI4KB to the Golgi apparatus membrane; enhances the enzyme activity of PI4KB activity via its membrane recruitment thereby increasing the local concentration of the substrate in the vicinity of the kinase.</text>
</comment>
<keyword evidence="21" id="KW-1185">Reference proteome</keyword>
<dbReference type="PROSITE" id="PS50866">
    <property type="entry name" value="GOLD"/>
    <property type="match status" value="1"/>
</dbReference>
<evidence type="ECO:0000256" key="12">
    <source>
        <dbReference type="ARBA" id="ARBA00057952"/>
    </source>
</evidence>
<feature type="region of interest" description="Disordered" evidence="17">
    <location>
        <begin position="442"/>
        <end position="471"/>
    </location>
</feature>
<dbReference type="GO" id="GO:0005739">
    <property type="term" value="C:mitochondrion"/>
    <property type="evidence" value="ECO:0007669"/>
    <property type="project" value="UniProtKB-SubCell"/>
</dbReference>
<evidence type="ECO:0000259" key="18">
    <source>
        <dbReference type="PROSITE" id="PS50866"/>
    </source>
</evidence>
<feature type="region of interest" description="Disordered" evidence="17">
    <location>
        <begin position="175"/>
        <end position="223"/>
    </location>
</feature>
<dbReference type="InterPro" id="IPR036598">
    <property type="entry name" value="GOLD_dom_sf"/>
</dbReference>
<feature type="region of interest" description="Disordered" evidence="17">
    <location>
        <begin position="310"/>
        <end position="366"/>
    </location>
</feature>
<keyword evidence="7" id="KW-0333">Golgi apparatus</keyword>
<dbReference type="AlphaFoldDB" id="A0A8D0DG41"/>
<dbReference type="PANTHER" id="PTHR22973:SF11">
    <property type="entry name" value="GOLGI RESIDENT PROTEIN GCP60"/>
    <property type="match status" value="1"/>
</dbReference>
<accession>A0A8D0DG41</accession>
<dbReference type="Pfam" id="PF00887">
    <property type="entry name" value="ACBP"/>
    <property type="match status" value="1"/>
</dbReference>
<organism evidence="20 21">
    <name type="scientific">Sander lucioperca</name>
    <name type="common">Pike-perch</name>
    <name type="synonym">Perca lucioperca</name>
    <dbReference type="NCBI Taxonomy" id="283035"/>
    <lineage>
        <taxon>Eukaryota</taxon>
        <taxon>Metazoa</taxon>
        <taxon>Chordata</taxon>
        <taxon>Craniata</taxon>
        <taxon>Vertebrata</taxon>
        <taxon>Euteleostomi</taxon>
        <taxon>Actinopterygii</taxon>
        <taxon>Neopterygii</taxon>
        <taxon>Teleostei</taxon>
        <taxon>Neoteleostei</taxon>
        <taxon>Acanthomorphata</taxon>
        <taxon>Eupercaria</taxon>
        <taxon>Perciformes</taxon>
        <taxon>Percoidei</taxon>
        <taxon>Percidae</taxon>
        <taxon>Luciopercinae</taxon>
        <taxon>Sander</taxon>
    </lineage>
</organism>
<dbReference type="GeneTree" id="ENSGT00530000063651"/>
<gene>
    <name evidence="20" type="primary">acbd3</name>
</gene>
<evidence type="ECO:0000256" key="6">
    <source>
        <dbReference type="ARBA" id="ARBA00022990"/>
    </source>
</evidence>
<dbReference type="InterPro" id="IPR052269">
    <property type="entry name" value="Golgi-PI4KB_interaction"/>
</dbReference>
<name>A0A8D0DG41_SANLU</name>
<dbReference type="Gene3D" id="2.60.120.680">
    <property type="entry name" value="GOLD domain"/>
    <property type="match status" value="1"/>
</dbReference>
<keyword evidence="5" id="KW-0752">Steroid biosynthesis</keyword>
<evidence type="ECO:0000256" key="16">
    <source>
        <dbReference type="ARBA" id="ARBA00080905"/>
    </source>
</evidence>
<evidence type="ECO:0000256" key="15">
    <source>
        <dbReference type="ARBA" id="ARBA00078007"/>
    </source>
</evidence>